<keyword evidence="1" id="KW-0808">Transferase</keyword>
<evidence type="ECO:0000256" key="1">
    <source>
        <dbReference type="ARBA" id="ARBA00022679"/>
    </source>
</evidence>
<keyword evidence="2" id="KW-0418">Kinase</keyword>
<evidence type="ECO:0000313" key="5">
    <source>
        <dbReference type="Proteomes" id="UP000284579"/>
    </source>
</evidence>
<gene>
    <name evidence="4" type="ORF">DW656_16820</name>
</gene>
<dbReference type="AlphaFoldDB" id="A0A3R6GWG8"/>
<evidence type="ECO:0000313" key="4">
    <source>
        <dbReference type="EMBL" id="RHF79414.1"/>
    </source>
</evidence>
<comment type="caution">
    <text evidence="4">The sequence shown here is derived from an EMBL/GenBank/DDBJ whole genome shotgun (WGS) entry which is preliminary data.</text>
</comment>
<reference evidence="4 5" key="1">
    <citation type="submission" date="2018-08" db="EMBL/GenBank/DDBJ databases">
        <title>A genome reference for cultivated species of the human gut microbiota.</title>
        <authorList>
            <person name="Zou Y."/>
            <person name="Xue W."/>
            <person name="Luo G."/>
        </authorList>
    </citation>
    <scope>NUCLEOTIDE SEQUENCE [LARGE SCALE GENOMIC DNA]</scope>
    <source>
        <strain evidence="4 5">AM23-3</strain>
    </source>
</reference>
<dbReference type="GO" id="GO:0016301">
    <property type="term" value="F:kinase activity"/>
    <property type="evidence" value="ECO:0007669"/>
    <property type="project" value="UniProtKB-KW"/>
</dbReference>
<feature type="domain" description="HipA-like C-terminal" evidence="3">
    <location>
        <begin position="152"/>
        <end position="312"/>
    </location>
</feature>
<organism evidence="4 5">
    <name type="scientific">Coprococcus comes</name>
    <dbReference type="NCBI Taxonomy" id="410072"/>
    <lineage>
        <taxon>Bacteria</taxon>
        <taxon>Bacillati</taxon>
        <taxon>Bacillota</taxon>
        <taxon>Clostridia</taxon>
        <taxon>Lachnospirales</taxon>
        <taxon>Lachnospiraceae</taxon>
        <taxon>Coprococcus</taxon>
    </lineage>
</organism>
<protein>
    <submittedName>
        <fullName evidence="4">Toxin HipA</fullName>
    </submittedName>
</protein>
<sequence length="456" mass="51538">MTRETKSYELKIYDQSLMRFEAAYDAFGSLKLEITDIDSANAHLLPLNLIVDQDEKSLASWMEGRTIPKNRAFVEQILSTAGLTRNDILGILDVSKGLSINDSYWLDDGKSDVTFDEINLFDNRFDEVLGLVAYTGYTPSQKHKAGVSSEWTLGGQFPKAVRRINDRLLLFKTGTSGARNLGKEPYSEYFAAQVAKRMGIDHVSYDLEMWKGKLASVCGLMNDKEISFVPFFVAAGDASFPAALSILNELDPKMASKYRTMVVFDALICNRDRHGGNFGILRENRTGRLLGLAPVFDHNLSLFAQDDETDYANFLDRSNRYYLPATANIAFDDMAGIVMGAEQHELLRKMIGFEFQNHPTYPLPQDRLEALNHYITEKVRELLRIPIVDENALCKAMEEKFNEIQATTKIPMLLDSVKMIHKKGLPLSEKAEAVKRGSKVFENTLNKIIPEEDRCR</sequence>
<proteinExistence type="predicted"/>
<accession>A0A3R6GWG8</accession>
<evidence type="ECO:0000256" key="2">
    <source>
        <dbReference type="ARBA" id="ARBA00022777"/>
    </source>
</evidence>
<dbReference type="Pfam" id="PF07804">
    <property type="entry name" value="HipA_C"/>
    <property type="match status" value="1"/>
</dbReference>
<dbReference type="InterPro" id="IPR012893">
    <property type="entry name" value="HipA-like_C"/>
</dbReference>
<name>A0A3R6GWG8_9FIRM</name>
<dbReference type="EMBL" id="QRHO01000048">
    <property type="protein sequence ID" value="RHF79414.1"/>
    <property type="molecule type" value="Genomic_DNA"/>
</dbReference>
<dbReference type="Gene3D" id="1.10.1070.20">
    <property type="match status" value="1"/>
</dbReference>
<dbReference type="RefSeq" id="WP_118199800.1">
    <property type="nucleotide sequence ID" value="NZ_QRHO01000048.1"/>
</dbReference>
<evidence type="ECO:0000259" key="3">
    <source>
        <dbReference type="Pfam" id="PF07804"/>
    </source>
</evidence>
<dbReference type="Proteomes" id="UP000284579">
    <property type="component" value="Unassembled WGS sequence"/>
</dbReference>